<proteinExistence type="predicted"/>
<protein>
    <submittedName>
        <fullName evidence="1">Uncharacterized protein</fullName>
    </submittedName>
</protein>
<evidence type="ECO:0000313" key="2">
    <source>
        <dbReference type="Proteomes" id="UP000242502"/>
    </source>
</evidence>
<gene>
    <name evidence="1" type="ORF">AB835_13120</name>
</gene>
<name>A0A1D2QM21_9GAMM</name>
<dbReference type="AlphaFoldDB" id="A0A1D2QM21"/>
<sequence length="72" mass="8448">MKAILHQAYKIKKSKGGRPNKLSIEKTVDYGPSVLVSAIAIVKYHKFNQVMHNGRWNIPSPSYRLWIWREMH</sequence>
<comment type="caution">
    <text evidence="1">The sequence shown here is derived from an EMBL/GenBank/DDBJ whole genome shotgun (WGS) entry which is preliminary data.</text>
</comment>
<dbReference type="EMBL" id="MDLC01000062">
    <property type="protein sequence ID" value="ODS22614.1"/>
    <property type="molecule type" value="Genomic_DNA"/>
</dbReference>
<accession>A0A1D2QM21</accession>
<dbReference type="Proteomes" id="UP000242502">
    <property type="component" value="Unassembled WGS sequence"/>
</dbReference>
<organism evidence="1 2">
    <name type="scientific">Candidatus Endobugula sertula</name>
    <name type="common">Bugula neritina bacterial symbiont</name>
    <dbReference type="NCBI Taxonomy" id="62101"/>
    <lineage>
        <taxon>Bacteria</taxon>
        <taxon>Pseudomonadati</taxon>
        <taxon>Pseudomonadota</taxon>
        <taxon>Gammaproteobacteria</taxon>
        <taxon>Cellvibrionales</taxon>
        <taxon>Cellvibrionaceae</taxon>
        <taxon>Candidatus Endobugula</taxon>
    </lineage>
</organism>
<evidence type="ECO:0000313" key="1">
    <source>
        <dbReference type="EMBL" id="ODS22614.1"/>
    </source>
</evidence>
<reference evidence="1 2" key="1">
    <citation type="journal article" date="2016" name="Appl. Environ. Microbiol.">
        <title>Lack of Overt Genome Reduction in the Bryostatin-Producing Bryozoan Symbiont "Candidatus Endobugula sertula".</title>
        <authorList>
            <person name="Miller I.J."/>
            <person name="Vanee N."/>
            <person name="Fong S.S."/>
            <person name="Lim-Fong G.E."/>
            <person name="Kwan J.C."/>
        </authorList>
    </citation>
    <scope>NUCLEOTIDE SEQUENCE [LARGE SCALE GENOMIC DNA]</scope>
    <source>
        <strain evidence="1">AB1-4</strain>
    </source>
</reference>